<feature type="compositionally biased region" description="Polar residues" evidence="1">
    <location>
        <begin position="74"/>
        <end position="84"/>
    </location>
</feature>
<dbReference type="EMBL" id="BMAO01038385">
    <property type="protein sequence ID" value="GFR24565.1"/>
    <property type="molecule type" value="Genomic_DNA"/>
</dbReference>
<sequence>MGKRQNLHLNPPSGPQCKPHDLSPTKSRAEQRYLFPRTRQVNSDSRLNHVLERGNRIYFATHTPINKKEKPTRPSASSKKNTTPPEEKLPFGDGREKERSTLPPLPNSAHHSFLETHPV</sequence>
<feature type="region of interest" description="Disordered" evidence="1">
    <location>
        <begin position="60"/>
        <end position="119"/>
    </location>
</feature>
<name>A0A8X6LWG7_TRICU</name>
<accession>A0A8X6LWG7</accession>
<proteinExistence type="predicted"/>
<comment type="caution">
    <text evidence="2">The sequence shown here is derived from an EMBL/GenBank/DDBJ whole genome shotgun (WGS) entry which is preliminary data.</text>
</comment>
<keyword evidence="3" id="KW-1185">Reference proteome</keyword>
<evidence type="ECO:0000313" key="3">
    <source>
        <dbReference type="Proteomes" id="UP000887116"/>
    </source>
</evidence>
<feature type="region of interest" description="Disordered" evidence="1">
    <location>
        <begin position="1"/>
        <end position="42"/>
    </location>
</feature>
<gene>
    <name evidence="2" type="ORF">TNCT_318601</name>
</gene>
<dbReference type="AlphaFoldDB" id="A0A8X6LWG7"/>
<reference evidence="2" key="1">
    <citation type="submission" date="2020-07" db="EMBL/GenBank/DDBJ databases">
        <title>Multicomponent nature underlies the extraordinary mechanical properties of spider dragline silk.</title>
        <authorList>
            <person name="Kono N."/>
            <person name="Nakamura H."/>
            <person name="Mori M."/>
            <person name="Yoshida Y."/>
            <person name="Ohtoshi R."/>
            <person name="Malay A.D."/>
            <person name="Moran D.A.P."/>
            <person name="Tomita M."/>
            <person name="Numata K."/>
            <person name="Arakawa K."/>
        </authorList>
    </citation>
    <scope>NUCLEOTIDE SEQUENCE</scope>
</reference>
<feature type="compositionally biased region" description="Basic and acidic residues" evidence="1">
    <location>
        <begin position="85"/>
        <end position="100"/>
    </location>
</feature>
<evidence type="ECO:0000313" key="2">
    <source>
        <dbReference type="EMBL" id="GFR24565.1"/>
    </source>
</evidence>
<protein>
    <submittedName>
        <fullName evidence="2">Uncharacterized protein</fullName>
    </submittedName>
</protein>
<dbReference type="Proteomes" id="UP000887116">
    <property type="component" value="Unassembled WGS sequence"/>
</dbReference>
<feature type="compositionally biased region" description="Basic and acidic residues" evidence="1">
    <location>
        <begin position="18"/>
        <end position="31"/>
    </location>
</feature>
<organism evidence="2 3">
    <name type="scientific">Trichonephila clavata</name>
    <name type="common">Joro spider</name>
    <name type="synonym">Nephila clavata</name>
    <dbReference type="NCBI Taxonomy" id="2740835"/>
    <lineage>
        <taxon>Eukaryota</taxon>
        <taxon>Metazoa</taxon>
        <taxon>Ecdysozoa</taxon>
        <taxon>Arthropoda</taxon>
        <taxon>Chelicerata</taxon>
        <taxon>Arachnida</taxon>
        <taxon>Araneae</taxon>
        <taxon>Araneomorphae</taxon>
        <taxon>Entelegynae</taxon>
        <taxon>Araneoidea</taxon>
        <taxon>Nephilidae</taxon>
        <taxon>Trichonephila</taxon>
    </lineage>
</organism>
<evidence type="ECO:0000256" key="1">
    <source>
        <dbReference type="SAM" id="MobiDB-lite"/>
    </source>
</evidence>